<evidence type="ECO:0000313" key="2">
    <source>
        <dbReference type="Proteomes" id="UP001595868"/>
    </source>
</evidence>
<proteinExistence type="predicted"/>
<evidence type="ECO:0008006" key="3">
    <source>
        <dbReference type="Google" id="ProtNLM"/>
    </source>
</evidence>
<comment type="caution">
    <text evidence="1">The sequence shown here is derived from an EMBL/GenBank/DDBJ whole genome shotgun (WGS) entry which is preliminary data.</text>
</comment>
<dbReference type="Proteomes" id="UP001595868">
    <property type="component" value="Unassembled WGS sequence"/>
</dbReference>
<name>A0ABV8KH27_9ACTN</name>
<sequence>MPLVAAAVCPHPPLLVPEIAGAAAPELDDLRTACDAAVDRLWESGARRLVVVGGDRVTREHYFPFVGTFAPWGAPVQVGLGADSAAVDPADVPPIGDRPALPLSLLVGTWLLRRRVDRWRAAGRSGHPVTYQMVGLADDGPDGPLGGPADGGPWAMLVLGDGSACRGPDAPGNFDPRAEPYDAAVAAALATADADALLALTAPGPAAELRVAGRSSWQALARAVRAAGGRWRAELSYHAAPYGVGYLVASWERG</sequence>
<gene>
    <name evidence="1" type="ORF">ACFOX0_04805</name>
</gene>
<reference evidence="2" key="1">
    <citation type="journal article" date="2019" name="Int. J. Syst. Evol. Microbiol.">
        <title>The Global Catalogue of Microorganisms (GCM) 10K type strain sequencing project: providing services to taxonomists for standard genome sequencing and annotation.</title>
        <authorList>
            <consortium name="The Broad Institute Genomics Platform"/>
            <consortium name="The Broad Institute Genome Sequencing Center for Infectious Disease"/>
            <person name="Wu L."/>
            <person name="Ma J."/>
        </authorList>
    </citation>
    <scope>NUCLEOTIDE SEQUENCE [LARGE SCALE GENOMIC DNA]</scope>
    <source>
        <strain evidence="2">2902at01</strain>
    </source>
</reference>
<organism evidence="1 2">
    <name type="scientific">Micromonospora zhanjiangensis</name>
    <dbReference type="NCBI Taxonomy" id="1522057"/>
    <lineage>
        <taxon>Bacteria</taxon>
        <taxon>Bacillati</taxon>
        <taxon>Actinomycetota</taxon>
        <taxon>Actinomycetes</taxon>
        <taxon>Micromonosporales</taxon>
        <taxon>Micromonosporaceae</taxon>
        <taxon>Micromonospora</taxon>
    </lineage>
</organism>
<keyword evidence="2" id="KW-1185">Reference proteome</keyword>
<dbReference type="EMBL" id="JBHSBN010000002">
    <property type="protein sequence ID" value="MFC4105262.1"/>
    <property type="molecule type" value="Genomic_DNA"/>
</dbReference>
<accession>A0ABV8KH27</accession>
<evidence type="ECO:0000313" key="1">
    <source>
        <dbReference type="EMBL" id="MFC4105262.1"/>
    </source>
</evidence>
<dbReference type="Gene3D" id="3.40.830.10">
    <property type="entry name" value="LigB-like"/>
    <property type="match status" value="1"/>
</dbReference>
<protein>
    <recommendedName>
        <fullName evidence="3">Catalytic LigB subunit of aromatic ring-opening dioxygenase</fullName>
    </recommendedName>
</protein>
<dbReference type="RefSeq" id="WP_377542272.1">
    <property type="nucleotide sequence ID" value="NZ_JBHSBN010000002.1"/>
</dbReference>